<dbReference type="RefSeq" id="WP_257722435.1">
    <property type="nucleotide sequence ID" value="NZ_CP015249.1"/>
</dbReference>
<gene>
    <name evidence="1" type="ORF">I596_715</name>
</gene>
<dbReference type="KEGG" id="dko:I596_715"/>
<proteinExistence type="predicted"/>
<evidence type="ECO:0000313" key="1">
    <source>
        <dbReference type="EMBL" id="ANB16751.1"/>
    </source>
</evidence>
<accession>A0A160DSA7</accession>
<organism evidence="1 2">
    <name type="scientific">Dokdonella koreensis DS-123</name>
    <dbReference type="NCBI Taxonomy" id="1300342"/>
    <lineage>
        <taxon>Bacteria</taxon>
        <taxon>Pseudomonadati</taxon>
        <taxon>Pseudomonadota</taxon>
        <taxon>Gammaproteobacteria</taxon>
        <taxon>Lysobacterales</taxon>
        <taxon>Rhodanobacteraceae</taxon>
        <taxon>Dokdonella</taxon>
    </lineage>
</organism>
<dbReference type="AlphaFoldDB" id="A0A160DSA7"/>
<reference evidence="1 2" key="1">
    <citation type="submission" date="2016-04" db="EMBL/GenBank/DDBJ databases">
        <title>Complete genome sequence of Dokdonella koreensis DS-123T.</title>
        <authorList>
            <person name="Kim J.F."/>
            <person name="Lee H."/>
            <person name="Kwak M.-J."/>
        </authorList>
    </citation>
    <scope>NUCLEOTIDE SEQUENCE [LARGE SCALE GENOMIC DNA]</scope>
    <source>
        <strain evidence="1 2">DS-123</strain>
    </source>
</reference>
<dbReference type="Proteomes" id="UP000076830">
    <property type="component" value="Chromosome"/>
</dbReference>
<dbReference type="EMBL" id="CP015249">
    <property type="protein sequence ID" value="ANB16751.1"/>
    <property type="molecule type" value="Genomic_DNA"/>
</dbReference>
<name>A0A160DSA7_9GAMM</name>
<sequence length="40" mass="4079">MSARRIAVVAVVLAVLLASLALWARHGGAIFLSGLGAMIC</sequence>
<protein>
    <submittedName>
        <fullName evidence="1">Uncharacterized protein</fullName>
    </submittedName>
</protein>
<dbReference type="STRING" id="1300342.I596_715"/>
<evidence type="ECO:0000313" key="2">
    <source>
        <dbReference type="Proteomes" id="UP000076830"/>
    </source>
</evidence>
<keyword evidence="2" id="KW-1185">Reference proteome</keyword>